<dbReference type="SUPFAM" id="SSF103088">
    <property type="entry name" value="OmpA-like"/>
    <property type="match status" value="1"/>
</dbReference>
<name>A0A4S4N6K4_9RHOB</name>
<gene>
    <name evidence="5" type="ORF">E4Z66_17095</name>
</gene>
<dbReference type="InterPro" id="IPR024370">
    <property type="entry name" value="PBP_domain"/>
</dbReference>
<dbReference type="PROSITE" id="PS51123">
    <property type="entry name" value="OMPA_2"/>
    <property type="match status" value="1"/>
</dbReference>
<feature type="chain" id="PRO_5020204824" evidence="3">
    <location>
        <begin position="24"/>
        <end position="519"/>
    </location>
</feature>
<dbReference type="OrthoDB" id="9790048at2"/>
<keyword evidence="6" id="KW-1185">Reference proteome</keyword>
<dbReference type="GO" id="GO:0016020">
    <property type="term" value="C:membrane"/>
    <property type="evidence" value="ECO:0007669"/>
    <property type="project" value="UniProtKB-UniRule"/>
</dbReference>
<organism evidence="5 6">
    <name type="scientific">Aliishimia ponticola</name>
    <dbReference type="NCBI Taxonomy" id="2499833"/>
    <lineage>
        <taxon>Bacteria</taxon>
        <taxon>Pseudomonadati</taxon>
        <taxon>Pseudomonadota</taxon>
        <taxon>Alphaproteobacteria</taxon>
        <taxon>Rhodobacterales</taxon>
        <taxon>Paracoccaceae</taxon>
        <taxon>Aliishimia</taxon>
    </lineage>
</organism>
<keyword evidence="1 3" id="KW-0732">Signal</keyword>
<dbReference type="Proteomes" id="UP000306602">
    <property type="component" value="Unassembled WGS sequence"/>
</dbReference>
<proteinExistence type="predicted"/>
<evidence type="ECO:0000256" key="2">
    <source>
        <dbReference type="PROSITE-ProRule" id="PRU00473"/>
    </source>
</evidence>
<keyword evidence="2" id="KW-0472">Membrane</keyword>
<dbReference type="Gene3D" id="3.30.1330.60">
    <property type="entry name" value="OmpA-like domain"/>
    <property type="match status" value="1"/>
</dbReference>
<feature type="domain" description="OmpA-like" evidence="4">
    <location>
        <begin position="399"/>
        <end position="519"/>
    </location>
</feature>
<protein>
    <submittedName>
        <fullName evidence="5">Cell envelope biogenesis protein OmpA</fullName>
    </submittedName>
</protein>
<dbReference type="Pfam" id="PF12849">
    <property type="entry name" value="PBP_like_2"/>
    <property type="match status" value="1"/>
</dbReference>
<dbReference type="Gene3D" id="3.40.190.10">
    <property type="entry name" value="Periplasmic binding protein-like II"/>
    <property type="match status" value="2"/>
</dbReference>
<evidence type="ECO:0000256" key="1">
    <source>
        <dbReference type="ARBA" id="ARBA00022729"/>
    </source>
</evidence>
<feature type="signal peptide" evidence="3">
    <location>
        <begin position="1"/>
        <end position="23"/>
    </location>
</feature>
<dbReference type="PANTHER" id="PTHR30570">
    <property type="entry name" value="PERIPLASMIC PHOSPHATE BINDING COMPONENT OF PHOSPHATE ABC TRANSPORTER"/>
    <property type="match status" value="1"/>
</dbReference>
<dbReference type="CDD" id="cd07185">
    <property type="entry name" value="OmpA_C-like"/>
    <property type="match status" value="1"/>
</dbReference>
<dbReference type="RefSeq" id="WP_136464276.1">
    <property type="nucleotide sequence ID" value="NZ_SRKY01000005.1"/>
</dbReference>
<evidence type="ECO:0000313" key="5">
    <source>
        <dbReference type="EMBL" id="THH34689.1"/>
    </source>
</evidence>
<accession>A0A4S4N6K4</accession>
<comment type="caution">
    <text evidence="5">The sequence shown here is derived from an EMBL/GenBank/DDBJ whole genome shotgun (WGS) entry which is preliminary data.</text>
</comment>
<dbReference type="SUPFAM" id="SSF53850">
    <property type="entry name" value="Periplasmic binding protein-like II"/>
    <property type="match status" value="1"/>
</dbReference>
<evidence type="ECO:0000313" key="6">
    <source>
        <dbReference type="Proteomes" id="UP000306602"/>
    </source>
</evidence>
<reference evidence="5 6" key="1">
    <citation type="submission" date="2019-04" db="EMBL/GenBank/DDBJ databases">
        <title>Shimia ponticola sp. nov., isolated from seawater.</title>
        <authorList>
            <person name="Kim Y.-O."/>
            <person name="Yoon J.-H."/>
        </authorList>
    </citation>
    <scope>NUCLEOTIDE SEQUENCE [LARGE SCALE GENOMIC DNA]</scope>
    <source>
        <strain evidence="5 6">MYP11</strain>
    </source>
</reference>
<dbReference type="InterPro" id="IPR006665">
    <property type="entry name" value="OmpA-like"/>
</dbReference>
<evidence type="ECO:0000256" key="3">
    <source>
        <dbReference type="SAM" id="SignalP"/>
    </source>
</evidence>
<dbReference type="AlphaFoldDB" id="A0A4S4N6K4"/>
<dbReference type="Pfam" id="PF00691">
    <property type="entry name" value="OmpA"/>
    <property type="match status" value="1"/>
</dbReference>
<dbReference type="EMBL" id="SRKY01000005">
    <property type="protein sequence ID" value="THH34689.1"/>
    <property type="molecule type" value="Genomic_DNA"/>
</dbReference>
<dbReference type="InterPro" id="IPR050811">
    <property type="entry name" value="Phosphate_ABC_transporter"/>
</dbReference>
<dbReference type="InterPro" id="IPR036737">
    <property type="entry name" value="OmpA-like_sf"/>
</dbReference>
<dbReference type="PANTHER" id="PTHR30570:SF1">
    <property type="entry name" value="PHOSPHATE-BINDING PROTEIN PSTS"/>
    <property type="match status" value="1"/>
</dbReference>
<evidence type="ECO:0000259" key="4">
    <source>
        <dbReference type="PROSITE" id="PS51123"/>
    </source>
</evidence>
<sequence length="519" mass="56082">MWTLRAAIFAALFLFSATVQTVAQDVTLTSSSGGVRIAGQLLGFDGEFYRVETEHGEVSVDAAGVACAGLGCPDPENFVARIRISGATTIGEVMMPALVQAFARQSGFDTRKARHEDAGFQITVVDRDTNKPVAVFDYAASTADESFANLLAGDADVVLSLREVRQNERDLAQAAGMGDLSQPNRSRVLALDALVPVVSPVNPVRQISPQDLAFVLAGRIMNWSELGGPDAPISLHLPQADGGLAQAAQDRILGPVGLEVADTALWHESARDVANLVAVEPDALGITSFANTGPAQALRLAGACGFALTATRRHIKTEDYPLTSPIFLYLPARRLPAIGRDFLTYLRAPAAQLVIRRAGFVDQTPEELNWSVQGDRLVNAITLAGPEVSLTELQRMVGTLRHMRRLTTSFRFETGSVRLDAQSRSNVAQLARAIQQGQYDGRRLIFVGFSDGEGNAEANRKIAMRRAETVQMAVTRTAEAADLRRISIDLDAFGEALPMACDDSTWGRQTNRRVEVWVQ</sequence>